<feature type="region of interest" description="Disordered" evidence="1">
    <location>
        <begin position="118"/>
        <end position="148"/>
    </location>
</feature>
<dbReference type="EnsemblMetazoa" id="HelroT160254">
    <property type="protein sequence ID" value="HelroP160254"/>
    <property type="gene ID" value="HelroG160254"/>
</dbReference>
<dbReference type="CTD" id="20198660"/>
<dbReference type="Proteomes" id="UP000015101">
    <property type="component" value="Unassembled WGS sequence"/>
</dbReference>
<accession>T1EQ10</accession>
<reference evidence="3" key="3">
    <citation type="submission" date="2015-06" db="UniProtKB">
        <authorList>
            <consortium name="EnsemblMetazoa"/>
        </authorList>
    </citation>
    <scope>IDENTIFICATION</scope>
</reference>
<reference evidence="4" key="1">
    <citation type="submission" date="2012-12" db="EMBL/GenBank/DDBJ databases">
        <authorList>
            <person name="Hellsten U."/>
            <person name="Grimwood J."/>
            <person name="Chapman J.A."/>
            <person name="Shapiro H."/>
            <person name="Aerts A."/>
            <person name="Otillar R.P."/>
            <person name="Terry A.Y."/>
            <person name="Boore J.L."/>
            <person name="Simakov O."/>
            <person name="Marletaz F."/>
            <person name="Cho S.-J."/>
            <person name="Edsinger-Gonzales E."/>
            <person name="Havlak P."/>
            <person name="Kuo D.-H."/>
            <person name="Larsson T."/>
            <person name="Lv J."/>
            <person name="Arendt D."/>
            <person name="Savage R."/>
            <person name="Osoegawa K."/>
            <person name="de Jong P."/>
            <person name="Lindberg D.R."/>
            <person name="Seaver E.C."/>
            <person name="Weisblat D.A."/>
            <person name="Putnam N.H."/>
            <person name="Grigoriev I.V."/>
            <person name="Rokhsar D.S."/>
        </authorList>
    </citation>
    <scope>NUCLEOTIDE SEQUENCE</scope>
</reference>
<evidence type="ECO:0000256" key="1">
    <source>
        <dbReference type="SAM" id="MobiDB-lite"/>
    </source>
</evidence>
<organism evidence="3 4">
    <name type="scientific">Helobdella robusta</name>
    <name type="common">Californian leech</name>
    <dbReference type="NCBI Taxonomy" id="6412"/>
    <lineage>
        <taxon>Eukaryota</taxon>
        <taxon>Metazoa</taxon>
        <taxon>Spiralia</taxon>
        <taxon>Lophotrochozoa</taxon>
        <taxon>Annelida</taxon>
        <taxon>Clitellata</taxon>
        <taxon>Hirudinea</taxon>
        <taxon>Rhynchobdellida</taxon>
        <taxon>Glossiphoniidae</taxon>
        <taxon>Helobdella</taxon>
    </lineage>
</organism>
<feature type="compositionally biased region" description="Basic and acidic residues" evidence="1">
    <location>
        <begin position="137"/>
        <end position="148"/>
    </location>
</feature>
<protein>
    <submittedName>
        <fullName evidence="2 3">Uncharacterized protein</fullName>
    </submittedName>
</protein>
<dbReference type="AlphaFoldDB" id="T1EQ10"/>
<dbReference type="KEGG" id="hro:HELRODRAFT_160254"/>
<dbReference type="InParanoid" id="T1EQ10"/>
<evidence type="ECO:0000313" key="4">
    <source>
        <dbReference type="Proteomes" id="UP000015101"/>
    </source>
</evidence>
<dbReference type="EMBL" id="AMQM01000555">
    <property type="status" value="NOT_ANNOTATED_CDS"/>
    <property type="molecule type" value="Genomic_DNA"/>
</dbReference>
<evidence type="ECO:0000313" key="2">
    <source>
        <dbReference type="EMBL" id="ESO06114.1"/>
    </source>
</evidence>
<dbReference type="HOGENOM" id="CLU_1760765_0_0_1"/>
<sequence>MYLWALLIPYARKTVGGGDMSNSGFNKPIVACTLINTMKELELLVGLGNLGNVSCRSIVQPRQKLQKSEPMEIASCVRNYTNEYRIQQRTLGPQIAQEKQKKEADSFSQNSSLLETRIGTDYSRLPNKSTQCGLSSLKKEKNSISKQN</sequence>
<dbReference type="RefSeq" id="XP_009015482.1">
    <property type="nucleotide sequence ID" value="XM_009017234.1"/>
</dbReference>
<evidence type="ECO:0000313" key="3">
    <source>
        <dbReference type="EnsemblMetazoa" id="HelroP160254"/>
    </source>
</evidence>
<dbReference type="GeneID" id="20198660"/>
<keyword evidence="4" id="KW-1185">Reference proteome</keyword>
<dbReference type="EMBL" id="KB096324">
    <property type="protein sequence ID" value="ESO06114.1"/>
    <property type="molecule type" value="Genomic_DNA"/>
</dbReference>
<gene>
    <name evidence="3" type="primary">20198660</name>
    <name evidence="2" type="ORF">HELRODRAFT_160254</name>
</gene>
<reference evidence="2 4" key="2">
    <citation type="journal article" date="2013" name="Nature">
        <title>Insights into bilaterian evolution from three spiralian genomes.</title>
        <authorList>
            <person name="Simakov O."/>
            <person name="Marletaz F."/>
            <person name="Cho S.J."/>
            <person name="Edsinger-Gonzales E."/>
            <person name="Havlak P."/>
            <person name="Hellsten U."/>
            <person name="Kuo D.H."/>
            <person name="Larsson T."/>
            <person name="Lv J."/>
            <person name="Arendt D."/>
            <person name="Savage R."/>
            <person name="Osoegawa K."/>
            <person name="de Jong P."/>
            <person name="Grimwood J."/>
            <person name="Chapman J.A."/>
            <person name="Shapiro H."/>
            <person name="Aerts A."/>
            <person name="Otillar R.P."/>
            <person name="Terry A.Y."/>
            <person name="Boore J.L."/>
            <person name="Grigoriev I.V."/>
            <person name="Lindberg D.R."/>
            <person name="Seaver E.C."/>
            <person name="Weisblat D.A."/>
            <person name="Putnam N.H."/>
            <person name="Rokhsar D.S."/>
        </authorList>
    </citation>
    <scope>NUCLEOTIDE SEQUENCE</scope>
</reference>
<name>T1EQ10_HELRO</name>
<proteinExistence type="predicted"/>